<dbReference type="EMBL" id="AYSA01000072">
    <property type="protein sequence ID" value="ESZ97747.1"/>
    <property type="molecule type" value="Genomic_DNA"/>
</dbReference>
<comment type="caution">
    <text evidence="1">The sequence shown here is derived from an EMBL/GenBank/DDBJ whole genome shotgun (WGS) entry which is preliminary data.</text>
</comment>
<name>W9CLS8_SCLBF</name>
<dbReference type="Proteomes" id="UP000019487">
    <property type="component" value="Unassembled WGS sequence"/>
</dbReference>
<reference evidence="1 2" key="1">
    <citation type="journal article" date="2014" name="Genome Announc.">
        <title>Draft genome sequence of Sclerotinia borealis, a psychrophilic plant pathogenic fungus.</title>
        <authorList>
            <person name="Mardanov A.V."/>
            <person name="Beletsky A.V."/>
            <person name="Kadnikov V.V."/>
            <person name="Ignatov A.N."/>
            <person name="Ravin N.V."/>
        </authorList>
    </citation>
    <scope>NUCLEOTIDE SEQUENCE [LARGE SCALE GENOMIC DNA]</scope>
    <source>
        <strain evidence="2">F-4157</strain>
    </source>
</reference>
<accession>W9CLS8</accession>
<protein>
    <submittedName>
        <fullName evidence="1">Uncharacterized protein</fullName>
    </submittedName>
</protein>
<evidence type="ECO:0000313" key="1">
    <source>
        <dbReference type="EMBL" id="ESZ97747.1"/>
    </source>
</evidence>
<sequence length="77" mass="9197">MKKRKYAEQPSETINGWQVLLNYQYDTLFDLIPTPEISIESVGHFFLMELGGRSQSFKLLVKYKDYLKTQQWQRLHA</sequence>
<organism evidence="1 2">
    <name type="scientific">Sclerotinia borealis (strain F-4128)</name>
    <dbReference type="NCBI Taxonomy" id="1432307"/>
    <lineage>
        <taxon>Eukaryota</taxon>
        <taxon>Fungi</taxon>
        <taxon>Dikarya</taxon>
        <taxon>Ascomycota</taxon>
        <taxon>Pezizomycotina</taxon>
        <taxon>Leotiomycetes</taxon>
        <taxon>Helotiales</taxon>
        <taxon>Sclerotiniaceae</taxon>
        <taxon>Sclerotinia</taxon>
    </lineage>
</organism>
<dbReference type="AlphaFoldDB" id="W9CLS8"/>
<proteinExistence type="predicted"/>
<gene>
    <name evidence="1" type="ORF">SBOR_1872</name>
</gene>
<dbReference type="HOGENOM" id="CLU_2639494_0_0_1"/>
<keyword evidence="2" id="KW-1185">Reference proteome</keyword>
<evidence type="ECO:0000313" key="2">
    <source>
        <dbReference type="Proteomes" id="UP000019487"/>
    </source>
</evidence>